<protein>
    <recommendedName>
        <fullName evidence="3">histidine kinase</fullName>
        <ecNumber evidence="3">2.7.13.3</ecNumber>
    </recommendedName>
</protein>
<evidence type="ECO:0000256" key="10">
    <source>
        <dbReference type="ARBA" id="ARBA00022840"/>
    </source>
</evidence>
<dbReference type="InterPro" id="IPR005467">
    <property type="entry name" value="His_kinase_dom"/>
</dbReference>
<evidence type="ECO:0000256" key="8">
    <source>
        <dbReference type="ARBA" id="ARBA00022741"/>
    </source>
</evidence>
<keyword evidence="11 14" id="KW-1133">Transmembrane helix</keyword>
<dbReference type="SUPFAM" id="SSF47384">
    <property type="entry name" value="Homodimeric domain of signal transducing histidine kinase"/>
    <property type="match status" value="1"/>
</dbReference>
<sequence>MLTEKLLLHVLMVLAPVLGYGFFFEKKHFFSSPYLWGVLQSICAAFCMIFAHEEGGLYWDLRYVALILAFLYGGKVSGGMVLATILVCRTALGGEALLFALAGIVLAALTPFLLSSTFRNYHPYKRVKIAMLVGVWPTVVQIFILLSYTAYSGEINSTLVDSVYRVLPFGIIGVLGVGTAARLNELIIERTLMKQEIEKAEKLNTMGELAASIAHEVRNPLTVVKGFLQLMQKDDKDHHFSYIPLVLSELGRAEVIINDYLNFAKPEFKKLEHFSLSQILSEVCMLLNALAVKQGVELKWGGTEEAFLFTDRNQLKQALVNVIKNAIEATPGGGTVTVALSLSGDRAVVSITDTGNGMTPEQLSRIGTLFYTTKEKGTGLGTTVSVKIIESMQGKISFKSETGKGTEVTLRLPLHNKVNINY</sequence>
<dbReference type="InterPro" id="IPR011620">
    <property type="entry name" value="Sig_transdc_His_kinase_LytS_TM"/>
</dbReference>
<dbReference type="SMART" id="SM00388">
    <property type="entry name" value="HisKA"/>
    <property type="match status" value="1"/>
</dbReference>
<keyword evidence="12" id="KW-0902">Two-component regulatory system</keyword>
<evidence type="ECO:0000256" key="7">
    <source>
        <dbReference type="ARBA" id="ARBA00022692"/>
    </source>
</evidence>
<dbReference type="PANTHER" id="PTHR43065">
    <property type="entry name" value="SENSOR HISTIDINE KINASE"/>
    <property type="match status" value="1"/>
</dbReference>
<evidence type="ECO:0000256" key="1">
    <source>
        <dbReference type="ARBA" id="ARBA00000085"/>
    </source>
</evidence>
<dbReference type="Pfam" id="PF07694">
    <property type="entry name" value="5TM-5TMR_LYT"/>
    <property type="match status" value="1"/>
</dbReference>
<dbReference type="GO" id="GO:0005886">
    <property type="term" value="C:plasma membrane"/>
    <property type="evidence" value="ECO:0007669"/>
    <property type="project" value="UniProtKB-SubCell"/>
</dbReference>
<dbReference type="InterPro" id="IPR036890">
    <property type="entry name" value="HATPase_C_sf"/>
</dbReference>
<evidence type="ECO:0000256" key="4">
    <source>
        <dbReference type="ARBA" id="ARBA00022475"/>
    </source>
</evidence>
<name>A0A0V8J1K2_9BACL</name>
<evidence type="ECO:0000256" key="12">
    <source>
        <dbReference type="ARBA" id="ARBA00023012"/>
    </source>
</evidence>
<proteinExistence type="predicted"/>
<dbReference type="EMBL" id="LNQN01000006">
    <property type="protein sequence ID" value="KSU80956.1"/>
    <property type="molecule type" value="Genomic_DNA"/>
</dbReference>
<dbReference type="GO" id="GO:0071555">
    <property type="term" value="P:cell wall organization"/>
    <property type="evidence" value="ECO:0007669"/>
    <property type="project" value="InterPro"/>
</dbReference>
<dbReference type="PRINTS" id="PR00344">
    <property type="entry name" value="BCTRLSENSOR"/>
</dbReference>
<organism evidence="16 17">
    <name type="scientific">Fictibacillus enclensis</name>
    <dbReference type="NCBI Taxonomy" id="1017270"/>
    <lineage>
        <taxon>Bacteria</taxon>
        <taxon>Bacillati</taxon>
        <taxon>Bacillota</taxon>
        <taxon>Bacilli</taxon>
        <taxon>Bacillales</taxon>
        <taxon>Fictibacillaceae</taxon>
        <taxon>Fictibacillus</taxon>
    </lineage>
</organism>
<keyword evidence="7 14" id="KW-0812">Transmembrane</keyword>
<evidence type="ECO:0000256" key="13">
    <source>
        <dbReference type="ARBA" id="ARBA00023136"/>
    </source>
</evidence>
<evidence type="ECO:0000313" key="16">
    <source>
        <dbReference type="EMBL" id="KSU80956.1"/>
    </source>
</evidence>
<comment type="caution">
    <text evidence="16">The sequence shown here is derived from an EMBL/GenBank/DDBJ whole genome shotgun (WGS) entry which is preliminary data.</text>
</comment>
<dbReference type="SMART" id="SM00387">
    <property type="entry name" value="HATPase_c"/>
    <property type="match status" value="1"/>
</dbReference>
<comment type="catalytic activity">
    <reaction evidence="1">
        <text>ATP + protein L-histidine = ADP + protein N-phospho-L-histidine.</text>
        <dbReference type="EC" id="2.7.13.3"/>
    </reaction>
</comment>
<dbReference type="Proteomes" id="UP000054099">
    <property type="component" value="Unassembled WGS sequence"/>
</dbReference>
<evidence type="ECO:0000256" key="2">
    <source>
        <dbReference type="ARBA" id="ARBA00004651"/>
    </source>
</evidence>
<keyword evidence="6" id="KW-0808">Transferase</keyword>
<evidence type="ECO:0000256" key="9">
    <source>
        <dbReference type="ARBA" id="ARBA00022777"/>
    </source>
</evidence>
<dbReference type="Pfam" id="PF02518">
    <property type="entry name" value="HATPase_c"/>
    <property type="match status" value="1"/>
</dbReference>
<feature type="domain" description="Histidine kinase" evidence="15">
    <location>
        <begin position="212"/>
        <end position="416"/>
    </location>
</feature>
<dbReference type="InterPro" id="IPR004358">
    <property type="entry name" value="Sig_transdc_His_kin-like_C"/>
</dbReference>
<dbReference type="AlphaFoldDB" id="A0A0V8J1K2"/>
<gene>
    <name evidence="16" type="ORF">AS030_18550</name>
</gene>
<dbReference type="InterPro" id="IPR036097">
    <property type="entry name" value="HisK_dim/P_sf"/>
</dbReference>
<keyword evidence="13 14" id="KW-0472">Membrane</keyword>
<evidence type="ECO:0000313" key="17">
    <source>
        <dbReference type="Proteomes" id="UP000054099"/>
    </source>
</evidence>
<dbReference type="PROSITE" id="PS50109">
    <property type="entry name" value="HIS_KIN"/>
    <property type="match status" value="1"/>
</dbReference>
<evidence type="ECO:0000256" key="14">
    <source>
        <dbReference type="SAM" id="Phobius"/>
    </source>
</evidence>
<keyword evidence="5" id="KW-0597">Phosphoprotein</keyword>
<dbReference type="GO" id="GO:0000155">
    <property type="term" value="F:phosphorelay sensor kinase activity"/>
    <property type="evidence" value="ECO:0007669"/>
    <property type="project" value="InterPro"/>
</dbReference>
<accession>A0A0V8J1K2</accession>
<feature type="transmembrane region" description="Helical" evidence="14">
    <location>
        <begin position="63"/>
        <end position="85"/>
    </location>
</feature>
<evidence type="ECO:0000259" key="15">
    <source>
        <dbReference type="PROSITE" id="PS50109"/>
    </source>
</evidence>
<feature type="transmembrane region" description="Helical" evidence="14">
    <location>
        <begin position="35"/>
        <end position="51"/>
    </location>
</feature>
<evidence type="ECO:0000256" key="5">
    <source>
        <dbReference type="ARBA" id="ARBA00022553"/>
    </source>
</evidence>
<dbReference type="Pfam" id="PF00512">
    <property type="entry name" value="HisKA"/>
    <property type="match status" value="1"/>
</dbReference>
<keyword evidence="17" id="KW-1185">Reference proteome</keyword>
<keyword evidence="8" id="KW-0547">Nucleotide-binding</keyword>
<feature type="transmembrane region" description="Helical" evidence="14">
    <location>
        <begin position="97"/>
        <end position="117"/>
    </location>
</feature>
<dbReference type="PANTHER" id="PTHR43065:SF46">
    <property type="entry name" value="C4-DICARBOXYLATE TRANSPORT SENSOR PROTEIN DCTB"/>
    <property type="match status" value="1"/>
</dbReference>
<feature type="transmembrane region" description="Helical" evidence="14">
    <location>
        <begin position="163"/>
        <end position="183"/>
    </location>
</feature>
<evidence type="ECO:0000256" key="11">
    <source>
        <dbReference type="ARBA" id="ARBA00022989"/>
    </source>
</evidence>
<dbReference type="CDD" id="cd00082">
    <property type="entry name" value="HisKA"/>
    <property type="match status" value="1"/>
</dbReference>
<feature type="transmembrane region" description="Helical" evidence="14">
    <location>
        <begin position="129"/>
        <end position="151"/>
    </location>
</feature>
<dbReference type="OrthoDB" id="9815750at2"/>
<dbReference type="GO" id="GO:0005524">
    <property type="term" value="F:ATP binding"/>
    <property type="evidence" value="ECO:0007669"/>
    <property type="project" value="UniProtKB-KW"/>
</dbReference>
<dbReference type="Gene3D" id="1.10.287.130">
    <property type="match status" value="1"/>
</dbReference>
<evidence type="ECO:0000256" key="3">
    <source>
        <dbReference type="ARBA" id="ARBA00012438"/>
    </source>
</evidence>
<comment type="subcellular location">
    <subcellularLocation>
        <location evidence="2">Cell membrane</location>
        <topology evidence="2">Multi-pass membrane protein</topology>
    </subcellularLocation>
</comment>
<keyword evidence="4" id="KW-1003">Cell membrane</keyword>
<dbReference type="SUPFAM" id="SSF55874">
    <property type="entry name" value="ATPase domain of HSP90 chaperone/DNA topoisomerase II/histidine kinase"/>
    <property type="match status" value="1"/>
</dbReference>
<dbReference type="RefSeq" id="WP_061974460.1">
    <property type="nucleotide sequence ID" value="NZ_FMAV01000004.1"/>
</dbReference>
<dbReference type="EC" id="2.7.13.3" evidence="3"/>
<keyword evidence="9 16" id="KW-0418">Kinase</keyword>
<dbReference type="InterPro" id="IPR003661">
    <property type="entry name" value="HisK_dim/P_dom"/>
</dbReference>
<evidence type="ECO:0000256" key="6">
    <source>
        <dbReference type="ARBA" id="ARBA00022679"/>
    </source>
</evidence>
<reference evidence="16 17" key="1">
    <citation type="journal article" date="2014" name="Antonie Van Leeuwenhoek">
        <title>Fictibacillus enclensis sp. nov., isolated from marine sediment.</title>
        <authorList>
            <person name="Dastager S.G."/>
            <person name="Mawlankar R."/>
            <person name="Srinivasan K."/>
            <person name="Tang S.K."/>
            <person name="Lee J.C."/>
            <person name="Ramana V.V."/>
            <person name="Shouche Y.S."/>
        </authorList>
    </citation>
    <scope>NUCLEOTIDE SEQUENCE [LARGE SCALE GENOMIC DNA]</scope>
    <source>
        <strain evidence="16 17">NIO-1003</strain>
    </source>
</reference>
<keyword evidence="10" id="KW-0067">ATP-binding</keyword>
<dbReference type="Gene3D" id="3.30.565.10">
    <property type="entry name" value="Histidine kinase-like ATPase, C-terminal domain"/>
    <property type="match status" value="1"/>
</dbReference>
<dbReference type="InterPro" id="IPR003594">
    <property type="entry name" value="HATPase_dom"/>
</dbReference>